<name>A0ABY5RML3_9HYPH</name>
<evidence type="ECO:0000313" key="3">
    <source>
        <dbReference type="Proteomes" id="UP001017257"/>
    </source>
</evidence>
<protein>
    <submittedName>
        <fullName evidence="2">Uncharacterized protein</fullName>
    </submittedName>
</protein>
<sequence length="149" mass="16402">MTSSERKKSDRERKRQERKALKDAGAPTPGVLDRALVNALAEVVSITLGHRDLRPEDVLKAVVSIQDILKVARREFSERGLDKGGCDAAMVARLVPLYGAQGRSQPQPAQEAMDEPEDDPEAYPDPDPGPDAVQRMLDDLSWALETEDV</sequence>
<feature type="compositionally biased region" description="Basic and acidic residues" evidence="1">
    <location>
        <begin position="1"/>
        <end position="22"/>
    </location>
</feature>
<dbReference type="RefSeq" id="WP_173947961.1">
    <property type="nucleotide sequence ID" value="NZ_CP102845.1"/>
</dbReference>
<evidence type="ECO:0000256" key="1">
    <source>
        <dbReference type="SAM" id="MobiDB-lite"/>
    </source>
</evidence>
<accession>A0ABY5RML3</accession>
<gene>
    <name evidence="2" type="ORF">HPT29_018535</name>
</gene>
<feature type="compositionally biased region" description="Acidic residues" evidence="1">
    <location>
        <begin position="112"/>
        <end position="124"/>
    </location>
</feature>
<keyword evidence="3" id="KW-1185">Reference proteome</keyword>
<proteinExistence type="predicted"/>
<dbReference type="Proteomes" id="UP001017257">
    <property type="component" value="Chromosome"/>
</dbReference>
<evidence type="ECO:0000313" key="2">
    <source>
        <dbReference type="EMBL" id="UVF18470.1"/>
    </source>
</evidence>
<reference evidence="2" key="1">
    <citation type="submission" date="2022-08" db="EMBL/GenBank/DDBJ databases">
        <title>Microvirga terrae sp. nov., isolated from soil.</title>
        <authorList>
            <person name="Kim K.H."/>
            <person name="Seo Y.L."/>
            <person name="Kim J.M."/>
            <person name="Lee J.K."/>
            <person name="Han D.M."/>
            <person name="Jeon C.O."/>
        </authorList>
    </citation>
    <scope>NUCLEOTIDE SEQUENCE</scope>
    <source>
        <strain evidence="2">R24</strain>
    </source>
</reference>
<feature type="region of interest" description="Disordered" evidence="1">
    <location>
        <begin position="99"/>
        <end position="134"/>
    </location>
</feature>
<feature type="region of interest" description="Disordered" evidence="1">
    <location>
        <begin position="1"/>
        <end position="31"/>
    </location>
</feature>
<organism evidence="2 3">
    <name type="scientific">Microvirga terrae</name>
    <dbReference type="NCBI Taxonomy" id="2740529"/>
    <lineage>
        <taxon>Bacteria</taxon>
        <taxon>Pseudomonadati</taxon>
        <taxon>Pseudomonadota</taxon>
        <taxon>Alphaproteobacteria</taxon>
        <taxon>Hyphomicrobiales</taxon>
        <taxon>Methylobacteriaceae</taxon>
        <taxon>Microvirga</taxon>
    </lineage>
</organism>
<dbReference type="EMBL" id="CP102845">
    <property type="protein sequence ID" value="UVF18470.1"/>
    <property type="molecule type" value="Genomic_DNA"/>
</dbReference>